<dbReference type="AlphaFoldDB" id="A0A251WV78"/>
<dbReference type="SUPFAM" id="SSF103481">
    <property type="entry name" value="Multidrug resistance efflux transporter EmrE"/>
    <property type="match status" value="2"/>
</dbReference>
<keyword evidence="9" id="KW-1185">Reference proteome</keyword>
<reference evidence="8 9" key="1">
    <citation type="submission" date="2016-12" db="EMBL/GenBank/DDBJ databases">
        <title>The draft genome sequence of HSLHS2.</title>
        <authorList>
            <person name="Hu D."/>
            <person name="Wang L."/>
            <person name="Shao Z."/>
        </authorList>
    </citation>
    <scope>NUCLEOTIDE SEQUENCE [LARGE SCALE GENOMIC DNA]</scope>
    <source>
        <strain evidence="8">MCCC 1A06712</strain>
    </source>
</reference>
<dbReference type="PANTHER" id="PTHR22911">
    <property type="entry name" value="ACYL-MALONYL CONDENSING ENZYME-RELATED"/>
    <property type="match status" value="1"/>
</dbReference>
<accession>A0A251WV78</accession>
<feature type="transmembrane region" description="Helical" evidence="6">
    <location>
        <begin position="38"/>
        <end position="59"/>
    </location>
</feature>
<dbReference type="GO" id="GO:0016020">
    <property type="term" value="C:membrane"/>
    <property type="evidence" value="ECO:0007669"/>
    <property type="project" value="UniProtKB-SubCell"/>
</dbReference>
<feature type="transmembrane region" description="Helical" evidence="6">
    <location>
        <begin position="152"/>
        <end position="172"/>
    </location>
</feature>
<dbReference type="EMBL" id="MSPP01000005">
    <property type="protein sequence ID" value="OUD08389.1"/>
    <property type="molecule type" value="Genomic_DNA"/>
</dbReference>
<sequence>MGNERLGILLRIASTLAFALMAVCIKAIGTKVPLGEIVFFRSAVALIPLVAFLWWQGAWPDGLNTNRPLGYFWRCLAGVGAMFTAFATIRILPLAEANMLSYLAPVILALLAWWVLGEKLTQRRIAAVTLGLSGAAVFCVPAFVGVFPSSTIFGIAFGIASAILTAIALIFVRRLTNAGERAGTVAFWFAVSCTVAGLITWPFGWVWPDFDILVLLIGAGLLGGVAQILMTMSFGHADAAALAPFEYLSIFWAVILGFLVFAEIPTWSFVFAVPLILTGAIVARPKRGSLSKTR</sequence>
<dbReference type="InterPro" id="IPR000620">
    <property type="entry name" value="EamA_dom"/>
</dbReference>
<dbReference type="InterPro" id="IPR037185">
    <property type="entry name" value="EmrE-like"/>
</dbReference>
<feature type="domain" description="EamA" evidence="7">
    <location>
        <begin position="6"/>
        <end position="137"/>
    </location>
</feature>
<comment type="similarity">
    <text evidence="2">Belongs to the drug/metabolite transporter (DMT) superfamily. 10 TMS drug/metabolite exporter (DME) (TC 2.A.7.3) family.</text>
</comment>
<feature type="transmembrane region" description="Helical" evidence="6">
    <location>
        <begin position="125"/>
        <end position="146"/>
    </location>
</feature>
<evidence type="ECO:0000259" key="7">
    <source>
        <dbReference type="Pfam" id="PF00892"/>
    </source>
</evidence>
<evidence type="ECO:0000256" key="6">
    <source>
        <dbReference type="SAM" id="Phobius"/>
    </source>
</evidence>
<keyword evidence="4 6" id="KW-1133">Transmembrane helix</keyword>
<evidence type="ECO:0000256" key="1">
    <source>
        <dbReference type="ARBA" id="ARBA00004141"/>
    </source>
</evidence>
<comment type="caution">
    <text evidence="8">The sequence shown here is derived from an EMBL/GenBank/DDBJ whole genome shotgun (WGS) entry which is preliminary data.</text>
</comment>
<feature type="transmembrane region" description="Helical" evidence="6">
    <location>
        <begin position="184"/>
        <end position="206"/>
    </location>
</feature>
<proteinExistence type="inferred from homology"/>
<dbReference type="Proteomes" id="UP000194664">
    <property type="component" value="Unassembled WGS sequence"/>
</dbReference>
<feature type="transmembrane region" description="Helical" evidence="6">
    <location>
        <begin position="71"/>
        <end position="93"/>
    </location>
</feature>
<evidence type="ECO:0000256" key="2">
    <source>
        <dbReference type="ARBA" id="ARBA00009853"/>
    </source>
</evidence>
<feature type="transmembrane region" description="Helical" evidence="6">
    <location>
        <begin position="242"/>
        <end position="261"/>
    </location>
</feature>
<feature type="transmembrane region" description="Helical" evidence="6">
    <location>
        <begin position="267"/>
        <end position="284"/>
    </location>
</feature>
<evidence type="ECO:0000313" key="9">
    <source>
        <dbReference type="Proteomes" id="UP000194664"/>
    </source>
</evidence>
<keyword evidence="3 6" id="KW-0812">Transmembrane</keyword>
<name>A0A251WV78_9RHOB</name>
<protein>
    <submittedName>
        <fullName evidence="8">EamA family transporter</fullName>
    </submittedName>
</protein>
<feature type="transmembrane region" description="Helical" evidence="6">
    <location>
        <begin position="99"/>
        <end position="116"/>
    </location>
</feature>
<evidence type="ECO:0000256" key="3">
    <source>
        <dbReference type="ARBA" id="ARBA00022692"/>
    </source>
</evidence>
<gene>
    <name evidence="8" type="ORF">BVC71_12820</name>
</gene>
<comment type="subcellular location">
    <subcellularLocation>
        <location evidence="1">Membrane</location>
        <topology evidence="1">Multi-pass membrane protein</topology>
    </subcellularLocation>
</comment>
<dbReference type="Pfam" id="PF00892">
    <property type="entry name" value="EamA"/>
    <property type="match status" value="2"/>
</dbReference>
<dbReference type="PANTHER" id="PTHR22911:SF6">
    <property type="entry name" value="SOLUTE CARRIER FAMILY 35 MEMBER G1"/>
    <property type="match status" value="1"/>
</dbReference>
<evidence type="ECO:0000256" key="5">
    <source>
        <dbReference type="ARBA" id="ARBA00023136"/>
    </source>
</evidence>
<evidence type="ECO:0000313" key="8">
    <source>
        <dbReference type="EMBL" id="OUD08389.1"/>
    </source>
</evidence>
<feature type="domain" description="EamA" evidence="7">
    <location>
        <begin position="153"/>
        <end position="282"/>
    </location>
</feature>
<keyword evidence="5 6" id="KW-0472">Membrane</keyword>
<organism evidence="8 9">
    <name type="scientific">Marivivens niveibacter</name>
    <dbReference type="NCBI Taxonomy" id="1930667"/>
    <lineage>
        <taxon>Bacteria</taxon>
        <taxon>Pseudomonadati</taxon>
        <taxon>Pseudomonadota</taxon>
        <taxon>Alphaproteobacteria</taxon>
        <taxon>Rhodobacterales</taxon>
        <taxon>Paracoccaceae</taxon>
        <taxon>Marivivens group</taxon>
        <taxon>Marivivens</taxon>
    </lineage>
</organism>
<evidence type="ECO:0000256" key="4">
    <source>
        <dbReference type="ARBA" id="ARBA00022989"/>
    </source>
</evidence>
<feature type="transmembrane region" description="Helical" evidence="6">
    <location>
        <begin position="12"/>
        <end position="32"/>
    </location>
</feature>
<feature type="transmembrane region" description="Helical" evidence="6">
    <location>
        <begin position="212"/>
        <end position="230"/>
    </location>
</feature>